<reference evidence="3 4" key="1">
    <citation type="submission" date="2018-01" db="EMBL/GenBank/DDBJ databases">
        <title>Whole genome analyses suggest that Burkholderia sensu lato contains two further novel genera in the rhizoxinica-symbiotica group Mycetohabitans gen. nov., and Trinickia gen. nov.: implications for the evolution of diazotrophy and nodulation in the Burkholderiaceae.</title>
        <authorList>
            <person name="Estrada-de los Santos P."/>
            <person name="Palmer M."/>
            <person name="Chavez-Ramirez B."/>
            <person name="Beukes C."/>
            <person name="Steenkamp E.T."/>
            <person name="Hirsch A.M."/>
            <person name="Manyaka P."/>
            <person name="Maluk M."/>
            <person name="Lafos M."/>
            <person name="Crook M."/>
            <person name="Gross E."/>
            <person name="Simon M.F."/>
            <person name="Bueno dos Reis Junior F."/>
            <person name="Poole P.S."/>
            <person name="Venter S.N."/>
            <person name="James E.K."/>
        </authorList>
    </citation>
    <scope>NUCLEOTIDE SEQUENCE [LARGE SCALE GENOMIC DNA]</scope>
    <source>
        <strain evidence="3 4">WSM 3937</strain>
    </source>
</reference>
<name>A0A2N7W9E5_9BURK</name>
<organism evidence="2 5">
    <name type="scientific">Paraburkholderia rhynchosiae</name>
    <dbReference type="NCBI Taxonomy" id="487049"/>
    <lineage>
        <taxon>Bacteria</taxon>
        <taxon>Pseudomonadati</taxon>
        <taxon>Pseudomonadota</taxon>
        <taxon>Betaproteobacteria</taxon>
        <taxon>Burkholderiales</taxon>
        <taxon>Burkholderiaceae</taxon>
        <taxon>Paraburkholderia</taxon>
    </lineage>
</organism>
<gene>
    <name evidence="3" type="ORF">C0Z16_28100</name>
    <name evidence="2" type="ORF">LMG27174_05799</name>
</gene>
<evidence type="ECO:0000256" key="1">
    <source>
        <dbReference type="SAM" id="MobiDB-lite"/>
    </source>
</evidence>
<dbReference type="EMBL" id="CADIJZ010000027">
    <property type="protein sequence ID" value="CAB3731025.1"/>
    <property type="molecule type" value="Genomic_DNA"/>
</dbReference>
<sequence length="348" mass="37772">MNRLLARMLGRLYREENPDDAGGGPSAEDGVRFAFHDRAAWLEQIAGTTEHDQQFGTGTHDDDASAASAGGEDETDEERAAREQAEAEAAAAAGGEHQTDEERAAAAAAAAAAANEDDQMVTLIVDGKEVQRPLSEVVDAGKRYLQKDMTADERIAEATRILKEAKELNTGKPQPAERPSDALQAEDDDAALARAIQLGSDEEARAAIAKLRKGGRTDDHSITSMIDARIEFRETAAWVKDEYKDIFADPLLSGVFMQKEADARAQGDSRPHRDLYKEIGDGLRKWRNGLAPKQDAIQDKVDRKASVTVIPTARAVAPVNPDEGNEEATEAQETAAYIAEQRRRRGQG</sequence>
<dbReference type="Proteomes" id="UP000235659">
    <property type="component" value="Unassembled WGS sequence"/>
</dbReference>
<protein>
    <submittedName>
        <fullName evidence="2">Uncharacterized protein</fullName>
    </submittedName>
</protein>
<dbReference type="RefSeq" id="WP_102635325.1">
    <property type="nucleotide sequence ID" value="NZ_CADIJZ010000027.1"/>
</dbReference>
<accession>A0A2N7W9E5</accession>
<feature type="compositionally biased region" description="Low complexity" evidence="1">
    <location>
        <begin position="105"/>
        <end position="114"/>
    </location>
</feature>
<keyword evidence="4" id="KW-1185">Reference proteome</keyword>
<evidence type="ECO:0000313" key="2">
    <source>
        <dbReference type="EMBL" id="CAB3731025.1"/>
    </source>
</evidence>
<dbReference type="AlphaFoldDB" id="A0A2N7W9E5"/>
<dbReference type="Proteomes" id="UP000494205">
    <property type="component" value="Unassembled WGS sequence"/>
</dbReference>
<reference evidence="2 5" key="2">
    <citation type="submission" date="2020-04" db="EMBL/GenBank/DDBJ databases">
        <authorList>
            <person name="De Canck E."/>
        </authorList>
    </citation>
    <scope>NUCLEOTIDE SEQUENCE [LARGE SCALE GENOMIC DNA]</scope>
    <source>
        <strain evidence="2 5">LMG 27174</strain>
    </source>
</reference>
<feature type="compositionally biased region" description="Low complexity" evidence="1">
    <location>
        <begin position="87"/>
        <end position="96"/>
    </location>
</feature>
<feature type="region of interest" description="Disordered" evidence="1">
    <location>
        <begin position="44"/>
        <end position="115"/>
    </location>
</feature>
<dbReference type="EMBL" id="PNXY01000026">
    <property type="protein sequence ID" value="PMS25999.1"/>
    <property type="molecule type" value="Genomic_DNA"/>
</dbReference>
<evidence type="ECO:0000313" key="4">
    <source>
        <dbReference type="Proteomes" id="UP000235659"/>
    </source>
</evidence>
<evidence type="ECO:0000313" key="3">
    <source>
        <dbReference type="EMBL" id="PMS25999.1"/>
    </source>
</evidence>
<dbReference type="OrthoDB" id="9823197at2"/>
<proteinExistence type="predicted"/>
<feature type="compositionally biased region" description="Basic and acidic residues" evidence="1">
    <location>
        <begin position="49"/>
        <end position="63"/>
    </location>
</feature>
<evidence type="ECO:0000313" key="5">
    <source>
        <dbReference type="Proteomes" id="UP000494205"/>
    </source>
</evidence>